<evidence type="ECO:0008006" key="6">
    <source>
        <dbReference type="Google" id="ProtNLM"/>
    </source>
</evidence>
<dbReference type="Gene3D" id="3.40.50.1820">
    <property type="entry name" value="alpha/beta hydrolase"/>
    <property type="match status" value="1"/>
</dbReference>
<dbReference type="PANTHER" id="PTHR13037:SF24">
    <property type="entry name" value="POLYCOMB PROTEIN PCL-RELATED"/>
    <property type="match status" value="1"/>
</dbReference>
<name>A0A2A9MF69_BESBE</name>
<dbReference type="InterPro" id="IPR029058">
    <property type="entry name" value="AB_hydrolase_fold"/>
</dbReference>
<feature type="compositionally biased region" description="Basic and acidic residues" evidence="2">
    <location>
        <begin position="2282"/>
        <end position="2300"/>
    </location>
</feature>
<feature type="compositionally biased region" description="Low complexity" evidence="2">
    <location>
        <begin position="1538"/>
        <end position="1550"/>
    </location>
</feature>
<feature type="region of interest" description="Disordered" evidence="2">
    <location>
        <begin position="1718"/>
        <end position="1821"/>
    </location>
</feature>
<evidence type="ECO:0000256" key="2">
    <source>
        <dbReference type="SAM" id="MobiDB-lite"/>
    </source>
</evidence>
<comment type="caution">
    <text evidence="4">The sequence shown here is derived from an EMBL/GenBank/DDBJ whole genome shotgun (WGS) entry which is preliminary data.</text>
</comment>
<feature type="region of interest" description="Disordered" evidence="2">
    <location>
        <begin position="2652"/>
        <end position="2679"/>
    </location>
</feature>
<dbReference type="STRING" id="94643.A0A2A9MF69"/>
<dbReference type="EMBL" id="NWUJ01000007">
    <property type="protein sequence ID" value="PFH34032.1"/>
    <property type="molecule type" value="Genomic_DNA"/>
</dbReference>
<dbReference type="KEGG" id="bbes:BESB_071840"/>
<feature type="compositionally biased region" description="Low complexity" evidence="2">
    <location>
        <begin position="2652"/>
        <end position="2661"/>
    </location>
</feature>
<feature type="compositionally biased region" description="Low complexity" evidence="2">
    <location>
        <begin position="2431"/>
        <end position="2444"/>
    </location>
</feature>
<feature type="compositionally biased region" description="Basic and acidic residues" evidence="2">
    <location>
        <begin position="1647"/>
        <end position="1664"/>
    </location>
</feature>
<evidence type="ECO:0000313" key="4">
    <source>
        <dbReference type="EMBL" id="PFH34032.1"/>
    </source>
</evidence>
<feature type="region of interest" description="Disordered" evidence="2">
    <location>
        <begin position="2399"/>
        <end position="2444"/>
    </location>
</feature>
<protein>
    <recommendedName>
        <fullName evidence="6">GPI inositol-deacylase</fullName>
    </recommendedName>
</protein>
<feature type="region of interest" description="Disordered" evidence="2">
    <location>
        <begin position="963"/>
        <end position="991"/>
    </location>
</feature>
<feature type="compositionally biased region" description="Basic and acidic residues" evidence="2">
    <location>
        <begin position="1497"/>
        <end position="1511"/>
    </location>
</feature>
<feature type="region of interest" description="Disordered" evidence="2">
    <location>
        <begin position="1366"/>
        <end position="1391"/>
    </location>
</feature>
<feature type="region of interest" description="Disordered" evidence="2">
    <location>
        <begin position="2054"/>
        <end position="2080"/>
    </location>
</feature>
<feature type="region of interest" description="Disordered" evidence="2">
    <location>
        <begin position="348"/>
        <end position="374"/>
    </location>
</feature>
<evidence type="ECO:0000256" key="3">
    <source>
        <dbReference type="SAM" id="SignalP"/>
    </source>
</evidence>
<feature type="compositionally biased region" description="Basic and acidic residues" evidence="2">
    <location>
        <begin position="1718"/>
        <end position="1752"/>
    </location>
</feature>
<dbReference type="Proteomes" id="UP000224006">
    <property type="component" value="Unassembled WGS sequence"/>
</dbReference>
<feature type="compositionally biased region" description="Pro residues" evidence="2">
    <location>
        <begin position="2419"/>
        <end position="2430"/>
    </location>
</feature>
<feature type="region of interest" description="Disordered" evidence="2">
    <location>
        <begin position="2108"/>
        <end position="2188"/>
    </location>
</feature>
<feature type="compositionally biased region" description="Basic and acidic residues" evidence="2">
    <location>
        <begin position="1771"/>
        <end position="1787"/>
    </location>
</feature>
<feature type="compositionally biased region" description="Basic and acidic residues" evidence="2">
    <location>
        <begin position="2663"/>
        <end position="2679"/>
    </location>
</feature>
<keyword evidence="5" id="KW-1185">Reference proteome</keyword>
<feature type="chain" id="PRO_5012292679" description="GPI inositol-deacylase" evidence="3">
    <location>
        <begin position="26"/>
        <end position="2679"/>
    </location>
</feature>
<feature type="compositionally biased region" description="Low complexity" evidence="2">
    <location>
        <begin position="267"/>
        <end position="325"/>
    </location>
</feature>
<feature type="compositionally biased region" description="Low complexity" evidence="2">
    <location>
        <begin position="216"/>
        <end position="237"/>
    </location>
</feature>
<dbReference type="VEuPathDB" id="ToxoDB:BESB_071840"/>
<feature type="compositionally biased region" description="Low complexity" evidence="2">
    <location>
        <begin position="2067"/>
        <end position="2080"/>
    </location>
</feature>
<gene>
    <name evidence="4" type="ORF">BESB_071840</name>
</gene>
<feature type="region of interest" description="Disordered" evidence="2">
    <location>
        <begin position="1647"/>
        <end position="1698"/>
    </location>
</feature>
<feature type="compositionally biased region" description="Basic and acidic residues" evidence="2">
    <location>
        <begin position="1805"/>
        <end position="1821"/>
    </location>
</feature>
<dbReference type="PANTHER" id="PTHR13037">
    <property type="entry name" value="FORMIN"/>
    <property type="match status" value="1"/>
</dbReference>
<keyword evidence="1" id="KW-0945">Host-virus interaction</keyword>
<feature type="compositionally biased region" description="Polar residues" evidence="2">
    <location>
        <begin position="27"/>
        <end position="36"/>
    </location>
</feature>
<feature type="compositionally biased region" description="Basic and acidic residues" evidence="2">
    <location>
        <begin position="2165"/>
        <end position="2175"/>
    </location>
</feature>
<feature type="compositionally biased region" description="Low complexity" evidence="2">
    <location>
        <begin position="530"/>
        <end position="551"/>
    </location>
</feature>
<dbReference type="SUPFAM" id="SSF53474">
    <property type="entry name" value="alpha/beta-Hydrolases"/>
    <property type="match status" value="1"/>
</dbReference>
<dbReference type="GeneID" id="40312110"/>
<evidence type="ECO:0000313" key="5">
    <source>
        <dbReference type="Proteomes" id="UP000224006"/>
    </source>
</evidence>
<keyword evidence="3" id="KW-0732">Signal</keyword>
<feature type="compositionally biased region" description="Basic and acidic residues" evidence="2">
    <location>
        <begin position="1455"/>
        <end position="1464"/>
    </location>
</feature>
<feature type="signal peptide" evidence="3">
    <location>
        <begin position="1"/>
        <end position="25"/>
    </location>
</feature>
<organism evidence="4 5">
    <name type="scientific">Besnoitia besnoiti</name>
    <name type="common">Apicomplexan protozoan</name>
    <dbReference type="NCBI Taxonomy" id="94643"/>
    <lineage>
        <taxon>Eukaryota</taxon>
        <taxon>Sar</taxon>
        <taxon>Alveolata</taxon>
        <taxon>Apicomplexa</taxon>
        <taxon>Conoidasida</taxon>
        <taxon>Coccidia</taxon>
        <taxon>Eucoccidiorida</taxon>
        <taxon>Eimeriorina</taxon>
        <taxon>Sarcocystidae</taxon>
        <taxon>Besnoitia</taxon>
    </lineage>
</organism>
<sequence length="2679" mass="281567">MTTSPWRLPPLLPLACFASSPLLHSVSTEARPQSPSAERVSPPSPPGPASVCPSAAPDFSFARRAAGCLHPSPRASLEAGGRAQLAAPRCCTTQPEGRAAARPTAFFSRSAAQRRSEHGAASLRGALEPRSVSPWATLFLVPPHCGAGEAGGLTAEGRGRGRSQRGAEARAPEPAESAPRSGRRGRENAAWGQLTRSGGGGGAALSPVSLVPPRPLGALPRSPSPSSATRPSSTGSPSPSPFAPRSGSPASLLSFSPRPGSPPLPGWLPSRAVAAPAACAGVPSASSADVPASVASPSLSACPSPLHPRSPSAGGARGASAADVAALAAHAAPSARLLARLWAAAEGRGPDAPPRLGSASGRAEPKAEGAGVSAARLRLKERERGGSAQRADAAALLLCTLLADGDGKSWAPAALAACPSVSAFDVVLSQLVKDLPEGPASEPPADSSWTRRITALFSSAPSSLASPPTAAPGDLSRATAAQAIGFLSRMLLQPLDATLLSARLPPSLSRLLNQVDDPCPCTGEALFLARPQPASPSSSRPAARQGPAGADDWGDDWEAWRDAESVALRVVFSNWLHALVTKATRHADKDERTEFALFHTEPEEMPFFSFHLEEDDADLPVLASWLGPHHPPLASAASSPDADLESASLQRHAVTELRQLLALSFLRYALLALPLFPSSATSASAAAARAAPASRAPPFPSAFPFGERAAEMRRRGVEEVAQRLVLLLFGAAPDVLRWSVPCQRLWLDTLRLACLQGRLRSCFSLEGEGDVPGARLARSQPGWMRPWGGVFRARPDSPHAALHHHALARSPWASGALRGGGVPAGQTPAGAFLRAFASSSAAPAPLSDSLLLTAQALLLSSPVAAGSCLVALVGTLRDSMRDASERRDAALARRTSPPSRSVSSFFSALLRRPDAASQPPPGASAPSAAASAVLPAVDPLAVPLLPSAFLFFAGSALDALTAAGRRRRRPTSGGRRGGGGSAPAENAPSEPQAGALRSLLLALRLPAFAAAEPSGTEGGASNAKREAARRPAWASARGAAPCQLLPFVLAAKSTHPNDTPPLQIAAPAAGKQGALLTHESDARVAQAPSACAIDLASLFAAFLCAIVGSAPYLTSAVHAQLLDASPVPASRCDGDAVAQPALPCASARSLPATVASRDTLASQVSAALARAPPDSLPFLLRGASGEGSDGQADIGRAFIRFALRVGDLRHLEVLRKDDEHVAQPPAARTQASPAPALPCAETWCSSGSKAAPRFEEKHAPVDREARERDADWAKPIRHAVRLWMAPQSLASRHFTAWIEEMLSGALQGMQLLLLEDFIEWPARQAADAFFDWDMDSILAQTIALLQPPPPPAAGFAGPPLAAVAKSATAPLRDPPSPAAASSAMRGTSGQARPARAPVSFFSLSPPPSPSSPAGSPVSLFLFSKETKADGSPPHAVVREEKEILKRCLIARRTRDAPAREEGEGARTPAPALLSAEGAARAAAVQEGRGGSRLALHPAEDRRPEALAHESDTPPSSPPAAGDTPVAAGLLPALPPNTAPSSGSLALSPSTESSGFPAASVLRLESEATRPLAREARDALFVLLRDDEERKHALHQLALLSCCPLSFPHRQLWRAGAYDVLLLLTAKTLDFLLRDPRALELYVHPKAPRREARERVAEETRKEGEAVITPSRAEAEVQAASGTGPAETLTPQSTSSFSAFPPAPLSSWLSCGANHVEIRCRGPSDPPQRREDPVPRESELSLQHPEEPDDKKGAVPFSLPRPSQLPFLSSGEAKDRNANDGETTEKKGGARGPPATTAPQPAVLAEKARKVGDDKKKNTTPEEKAFLRDIEKTREERLELWRELHWMVRTIANSAAAADSPLVASLRTRTAWEQLLLQIVHEVYVHPALLSPVFREERQKIPALSLRLSSPSLVYFEAVRALHNLKSSPCSSSSSSLPLARRVYLSCVYPFSLPGESHTVLDPLLLLPPPHVSVFLSRASASGAPLSSALRHSSLASTSPPPSSVFSLPPAWLPLSDTSPFCALTAFPDALVLPHSPASHLPRRQLRQLLLHANAPRGPPEARRETPEALSPSAAPSSGSQARACECSAECPRCFYFCAAHHLDDASREPPLAAPPDGGAGEGDRQGPQARWGWRREGVEVEAPSPSAGTRSDRGEEVDECSSFPRKGELKAKSGEARGSWASRERDPQHDTKAPFVVFLHGLRGSAWRTWRCSRCHDDVRLRPEDAWKLDAPRGDAQSLSPSQAAAPPLLLPVSASSSSRTLFSPSDSAGDGRNRPGAMLRRSRETGRAAEEAEERRDPAEAAPSAELCACQVCGATEAEACVEERDIQAFNSYFYLWPRSLFARLYPRCQVLAIDYQAPLFREQPPFYRHPANRGDSAAAAPVRSDLADDLSSVALPLLPGEAPDTDLQTDAPRDSSSPPPLAPLPTPSSPSSSAAPSSPSLSSSASVVAVRPLSTRLLECAGPSGVTLEQLGRSAQEQLRAAGVGVEERPIVFVAHSMGGLIAEYLLLHDPDIRRHTRAVLFFAAPLEGSPLAEGEGARVLRSLLPQYVLQLSPADTSRQTLAGAFRALLQSPQGQRIRVAALGEMQVTPLPYIGGSTLIVPPWSAMPEWLPASPRVLVDVDHTQVCKPATPGDVRFRVLAQLLDQTAAAARSEANAAAPKEPRESDARGGAESEKR</sequence>
<evidence type="ECO:0000256" key="1">
    <source>
        <dbReference type="ARBA" id="ARBA00022581"/>
    </source>
</evidence>
<dbReference type="RefSeq" id="XP_029218041.1">
    <property type="nucleotide sequence ID" value="XM_029365557.1"/>
</dbReference>
<proteinExistence type="predicted"/>
<reference evidence="4 5" key="1">
    <citation type="submission" date="2017-09" db="EMBL/GenBank/DDBJ databases">
        <title>Genome sequencing of Besnoitia besnoiti strain Bb-Ger1.</title>
        <authorList>
            <person name="Schares G."/>
            <person name="Venepally P."/>
            <person name="Lorenzi H.A."/>
        </authorList>
    </citation>
    <scope>NUCLEOTIDE SEQUENCE [LARGE SCALE GENOMIC DNA]</scope>
    <source>
        <strain evidence="4 5">Bb-Ger1</strain>
    </source>
</reference>
<feature type="compositionally biased region" description="Low complexity" evidence="2">
    <location>
        <begin position="1689"/>
        <end position="1698"/>
    </location>
</feature>
<feature type="region of interest" description="Disordered" evidence="2">
    <location>
        <begin position="530"/>
        <end position="555"/>
    </location>
</feature>
<dbReference type="OrthoDB" id="5086500at2759"/>
<feature type="compositionally biased region" description="Low complexity" evidence="2">
    <location>
        <begin position="1468"/>
        <end position="1486"/>
    </location>
</feature>
<accession>A0A2A9MF69</accession>
<feature type="region of interest" description="Disordered" evidence="2">
    <location>
        <begin position="1455"/>
        <end position="1550"/>
    </location>
</feature>
<feature type="region of interest" description="Disordered" evidence="2">
    <location>
        <begin position="27"/>
        <end position="55"/>
    </location>
</feature>
<feature type="region of interest" description="Disordered" evidence="2">
    <location>
        <begin position="2256"/>
        <end position="2301"/>
    </location>
</feature>
<feature type="region of interest" description="Disordered" evidence="2">
    <location>
        <begin position="150"/>
        <end position="325"/>
    </location>
</feature>